<accession>A0A7X2ZRB1</accession>
<dbReference type="Gene3D" id="2.130.10.130">
    <property type="entry name" value="Integrin alpha, N-terminal"/>
    <property type="match status" value="3"/>
</dbReference>
<evidence type="ECO:0000313" key="5">
    <source>
        <dbReference type="EMBL" id="MUH34944.1"/>
    </source>
</evidence>
<feature type="domain" description="Phosphatidic acid phosphatase type 2/haloperoxidase" evidence="3">
    <location>
        <begin position="1420"/>
        <end position="1536"/>
    </location>
</feature>
<evidence type="ECO:0000313" key="6">
    <source>
        <dbReference type="Proteomes" id="UP000540519"/>
    </source>
</evidence>
<keyword evidence="2" id="KW-0812">Transmembrane</keyword>
<dbReference type="RefSeq" id="WP_155598900.1">
    <property type="nucleotide sequence ID" value="NZ_RCNR01000005.1"/>
</dbReference>
<feature type="domain" description="ASPIC/UnbV" evidence="4">
    <location>
        <begin position="534"/>
        <end position="599"/>
    </location>
</feature>
<evidence type="ECO:0000256" key="1">
    <source>
        <dbReference type="ARBA" id="ARBA00022729"/>
    </source>
</evidence>
<feature type="transmembrane region" description="Helical" evidence="2">
    <location>
        <begin position="20"/>
        <end position="36"/>
    </location>
</feature>
<name>A0A7X2ZRB1_9FLAO</name>
<sequence length="1554" mass="173754">MSLSKLQFQRKNLLPVHFKYTHISLCLALIIFTACGKKQDFLFSNPSAAETGITFKNTLTETDDLNILDYLYFYNGGGVAIGDIDNDGLPDIFFSGNQVKNKLYRNKGNLQFEDISKTAGIEGNSTWNTGSVMGDVNGDGLLDIYVCAVVGINGFNGYNELFLNNGDGTFTESAAKYGLDFDSYSSNAAFLDFDLDGDLDIYLLNHAVHTQESFGKADLRLKRNFQTGDKLLRNDGDKFIDVSETAGIYGGVNGYGLGLAVSDFNQDGYPDIYVGNDFHEDDYYYLNNGDGTFTESSKQFFGHTSRFSMGNDVADINHDGWPDLISLDMLPQNEKVLKSSEGDDNVQTQKLRTERYGYGYQFTRNMLNVNQQNSTFLETALMSGVAATDWSWSALFGDYDQDGEQDLFISNGIPKRPNDLDFINFVSSEQIQNKMNNTKLMDQQALDKMPSGKIHNFVFKGSHNLTFKDESGQWILKDTLVSGATAMGDLDNDGDLDLVTNNLNGTATLYINKTDSKSNYLKLKFKNIGKNTFGLGTKVFSYTQGKLQYKELYTVRGFQASSEPMVHFGYGTTEKVDSIQVVWPNGSYQTLKDIATNQTMIVEPENTVKFNFASLLPDEKIIFEKEENNLGITFNHIEDNYTDFNRQKLIPYQVSDRGPATAIGDLNGDGKNDIFFGGSKYIPSQIYIQNDTAFAPFHVAQIAKDSIKEDVTAVIADFNSDEKNDLIIGTGGADFYNKMEPLLDSYYTQNDSAFIPAPLPENFQNTSILAPYDFDSDGDLDLFVGSQAISNDFGKTPQSVLLTNDNGIFSNKNEEALTNLGMVTDAIWSDFNSDGTKDLIVIGEWISPTFFKNINGQLNKVDVIQKNLNGLWQTIVPFDIDNDGDTDYLLGNWGSNTKFKASAEHPMKMYYGDFDKNKQTETITTIEKGGKYYPIESLDGLSSQLVSLKKKFNTYNSFAGSTIEDILDKEILEEANILEIHELRSGYLKNENGKFNFVPFQNELQVSPIISMLSYDFDGDGKEEVLAAGNYFGVKPYHGRFDSFGGALIKGENSVILSAKIGLDLSQKSVRHLNIVDLKGESYLLVTLNNDNAQIFRLKKNKRQMKKIFIALLSLVFAVSCKAPQKEEPITITPEDLNASINQVTDIMIHDIFSPPVASRIFAYPNVAAYEIVAMANDEYKPLAGQLNGLTPIPAPDTTQTVNYDLAAIVAHMELSKRLIFSEDRMEALRDSLYTIWQEKNPVLFTSSKDYGLQVADHIAKWMKEDNYAQTRTMPKFTVDADDETRWQPTPPAYMDGIEPHWNKIRPFAIDSAAQFKPIPPPAFSLEEDSPFFKELKEVYDISNKITEEGDTSEEIQIAQFWDCNPYVSVTRGHLMFATKKITPGAHWMGIAKIAARKTNSDFHQALYAYTKASVAMADAFISCWDEKYRSNLIRPETLINQHIDDSWKPVLQTPPFPEYTSGHSVVSGAASVALTDVFGENFAFDDDTEVPYGLPIRSFTSFEQAANEAAISRMYGGIHYRAAVEVGVKQGRDLGRFVVEKLNMKNNNETAQN</sequence>
<dbReference type="InterPro" id="IPR036938">
    <property type="entry name" value="PAP2/HPO_sf"/>
</dbReference>
<evidence type="ECO:0000259" key="4">
    <source>
        <dbReference type="Pfam" id="PF07593"/>
    </source>
</evidence>
<dbReference type="SUPFAM" id="SSF69318">
    <property type="entry name" value="Integrin alpha N-terminal domain"/>
    <property type="match status" value="2"/>
</dbReference>
<dbReference type="Gene3D" id="1.10.606.20">
    <property type="match status" value="1"/>
</dbReference>
<dbReference type="InterPro" id="IPR000326">
    <property type="entry name" value="PAP2/HPO"/>
</dbReference>
<dbReference type="InterPro" id="IPR027039">
    <property type="entry name" value="Crtac1"/>
</dbReference>
<dbReference type="PANTHER" id="PTHR16026">
    <property type="entry name" value="CARTILAGE ACIDIC PROTEIN 1"/>
    <property type="match status" value="1"/>
</dbReference>
<evidence type="ECO:0000259" key="3">
    <source>
        <dbReference type="Pfam" id="PF01569"/>
    </source>
</evidence>
<gene>
    <name evidence="5" type="ORF">D9O36_03745</name>
</gene>
<proteinExistence type="predicted"/>
<reference evidence="5 6" key="1">
    <citation type="journal article" date="2019" name="Mar. Drugs">
        <title>Comparative Genomics and CAZyme Genome Repertoires of Marine Zobellia amurskyensis KMM 3526(T) and Zobellia laminariae KMM 3676(T).</title>
        <authorList>
            <person name="Chernysheva N."/>
            <person name="Bystritskaya E."/>
            <person name="Stenkova A."/>
            <person name="Golovkin I."/>
            <person name="Nedashkovskaya O."/>
            <person name="Isaeva M."/>
        </authorList>
    </citation>
    <scope>NUCLEOTIDE SEQUENCE [LARGE SCALE GENOMIC DNA]</scope>
    <source>
        <strain evidence="5 6">KMM 3526</strain>
    </source>
</reference>
<comment type="caution">
    <text evidence="5">The sequence shown here is derived from an EMBL/GenBank/DDBJ whole genome shotgun (WGS) entry which is preliminary data.</text>
</comment>
<dbReference type="PROSITE" id="PS51257">
    <property type="entry name" value="PROKAR_LIPOPROTEIN"/>
    <property type="match status" value="1"/>
</dbReference>
<keyword evidence="1" id="KW-0732">Signal</keyword>
<dbReference type="OrthoDB" id="9816120at2"/>
<dbReference type="Pfam" id="PF01569">
    <property type="entry name" value="PAP2"/>
    <property type="match status" value="1"/>
</dbReference>
<dbReference type="PANTHER" id="PTHR16026:SF0">
    <property type="entry name" value="CARTILAGE ACIDIC PROTEIN 1"/>
    <property type="match status" value="1"/>
</dbReference>
<keyword evidence="2" id="KW-1133">Transmembrane helix</keyword>
<dbReference type="SUPFAM" id="SSF48317">
    <property type="entry name" value="Acid phosphatase/Vanadium-dependent haloperoxidase"/>
    <property type="match status" value="1"/>
</dbReference>
<dbReference type="Pfam" id="PF07593">
    <property type="entry name" value="UnbV_ASPIC"/>
    <property type="match status" value="1"/>
</dbReference>
<dbReference type="CDD" id="cd03398">
    <property type="entry name" value="PAP2_haloperoxidase"/>
    <property type="match status" value="1"/>
</dbReference>
<dbReference type="InterPro" id="IPR028994">
    <property type="entry name" value="Integrin_alpha_N"/>
</dbReference>
<dbReference type="InterPro" id="IPR013517">
    <property type="entry name" value="FG-GAP"/>
</dbReference>
<dbReference type="Proteomes" id="UP000540519">
    <property type="component" value="Unassembled WGS sequence"/>
</dbReference>
<protein>
    <submittedName>
        <fullName evidence="5">Phosphatase PAP2 family protein</fullName>
    </submittedName>
</protein>
<dbReference type="InterPro" id="IPR011519">
    <property type="entry name" value="UnbV_ASPIC"/>
</dbReference>
<dbReference type="Pfam" id="PF13517">
    <property type="entry name" value="FG-GAP_3"/>
    <property type="match status" value="4"/>
</dbReference>
<evidence type="ECO:0000256" key="2">
    <source>
        <dbReference type="SAM" id="Phobius"/>
    </source>
</evidence>
<organism evidence="5 6">
    <name type="scientific">Zobellia amurskyensis</name>
    <dbReference type="NCBI Taxonomy" id="248905"/>
    <lineage>
        <taxon>Bacteria</taxon>
        <taxon>Pseudomonadati</taxon>
        <taxon>Bacteroidota</taxon>
        <taxon>Flavobacteriia</taxon>
        <taxon>Flavobacteriales</taxon>
        <taxon>Flavobacteriaceae</taxon>
        <taxon>Zobellia</taxon>
    </lineage>
</organism>
<dbReference type="EMBL" id="RCNR01000005">
    <property type="protein sequence ID" value="MUH34944.1"/>
    <property type="molecule type" value="Genomic_DNA"/>
</dbReference>
<keyword evidence="2" id="KW-0472">Membrane</keyword>
<keyword evidence="6" id="KW-1185">Reference proteome</keyword>